<dbReference type="GO" id="GO:0032259">
    <property type="term" value="P:methylation"/>
    <property type="evidence" value="ECO:0007669"/>
    <property type="project" value="UniProtKB-KW"/>
</dbReference>
<evidence type="ECO:0000256" key="1">
    <source>
        <dbReference type="ARBA" id="ARBA00010815"/>
    </source>
</evidence>
<dbReference type="PANTHER" id="PTHR43667">
    <property type="entry name" value="CYCLOPROPANE-FATTY-ACYL-PHOSPHOLIPID SYNTHASE"/>
    <property type="match status" value="1"/>
</dbReference>
<dbReference type="SUPFAM" id="SSF53335">
    <property type="entry name" value="S-adenosyl-L-methionine-dependent methyltransferases"/>
    <property type="match status" value="1"/>
</dbReference>
<evidence type="ECO:0000256" key="5">
    <source>
        <dbReference type="ARBA" id="ARBA00023098"/>
    </source>
</evidence>
<dbReference type="PANTHER" id="PTHR43667:SF1">
    <property type="entry name" value="CYCLOPROPANE-FATTY-ACYL-PHOSPHOLIPID SYNTHASE"/>
    <property type="match status" value="1"/>
</dbReference>
<dbReference type="Gene3D" id="3.40.50.150">
    <property type="entry name" value="Vaccinia Virus protein VP39"/>
    <property type="match status" value="1"/>
</dbReference>
<dbReference type="PIRSF" id="PIRSF003085">
    <property type="entry name" value="CMAS"/>
    <property type="match status" value="1"/>
</dbReference>
<sequence length="450" mass="50778">MLQKSQGQIAPWSPMLDKLLAPFDGVLVLRFPDNSSSRFGRRAHEPVGPDFGLSVRDPNAVQSLLLGRDPLRFADAYFQGRIDIEGDLFAALALKDQLPALRLSFGERLRALLCLLRSKLSGTRTTEAEPAPRLAGDTVQAHTRDENRRAISFHYDLSNEFYRLWLGPTMVYSCAYFEAPDMSLEAAQRAKLDHICRKLQLQPGEQFLDIGCGWGALLLHAARHYGVQAHGITLSQRQYELCQQRIAANGLQRQVTVALQDYRDLPGQACFDKIASVGMFEHVGLKNLPQYFGSVHRLLKPQGYFLNHGITHDEEGWDAQLSTQFINRYVFPDGQLDTVSNIQRAMERANFEIMDVEGLRPHYALTLRHWVHRLDASHGKALDFVNEATFRIWRLYMAASAMEFEAGTLGVYQILSCRRAAGTSTFPASRRYMYPHDGLATARVPALSVR</sequence>
<keyword evidence="4" id="KW-0949">S-adenosyl-L-methionine</keyword>
<evidence type="ECO:0000313" key="7">
    <source>
        <dbReference type="Proteomes" id="UP000260665"/>
    </source>
</evidence>
<protein>
    <submittedName>
        <fullName evidence="6">Cyclopropane-fatty-acyl-phospholipid synthase</fullName>
    </submittedName>
</protein>
<keyword evidence="7" id="KW-1185">Reference proteome</keyword>
<dbReference type="Proteomes" id="UP000260665">
    <property type="component" value="Unassembled WGS sequence"/>
</dbReference>
<evidence type="ECO:0000313" key="6">
    <source>
        <dbReference type="EMBL" id="RFO96124.1"/>
    </source>
</evidence>
<comment type="similarity">
    <text evidence="1">Belongs to the CFA/CMAS family.</text>
</comment>
<evidence type="ECO:0000256" key="3">
    <source>
        <dbReference type="ARBA" id="ARBA00022679"/>
    </source>
</evidence>
<accession>A0A3E1R9T2</accession>
<proteinExistence type="inferred from homology"/>
<dbReference type="GO" id="GO:0008610">
    <property type="term" value="P:lipid biosynthetic process"/>
    <property type="evidence" value="ECO:0007669"/>
    <property type="project" value="InterPro"/>
</dbReference>
<gene>
    <name evidence="6" type="ORF">DIC66_15095</name>
</gene>
<dbReference type="CDD" id="cd02440">
    <property type="entry name" value="AdoMet_MTases"/>
    <property type="match status" value="1"/>
</dbReference>
<reference evidence="6 7" key="1">
    <citation type="submission" date="2018-05" db="EMBL/GenBank/DDBJ databases">
        <title>Rhodoferax soyangensis sp.nov., isolated from an oligotrophic freshwater lake.</title>
        <authorList>
            <person name="Park M."/>
        </authorList>
    </citation>
    <scope>NUCLEOTIDE SEQUENCE [LARGE SCALE GENOMIC DNA]</scope>
    <source>
        <strain evidence="6 7">IMCC26218</strain>
    </source>
</reference>
<dbReference type="EMBL" id="QFZK01000010">
    <property type="protein sequence ID" value="RFO96124.1"/>
    <property type="molecule type" value="Genomic_DNA"/>
</dbReference>
<keyword evidence="2" id="KW-0489">Methyltransferase</keyword>
<dbReference type="InterPro" id="IPR003333">
    <property type="entry name" value="CMAS"/>
</dbReference>
<evidence type="ECO:0000256" key="2">
    <source>
        <dbReference type="ARBA" id="ARBA00022603"/>
    </source>
</evidence>
<dbReference type="InterPro" id="IPR050723">
    <property type="entry name" value="CFA/CMAS"/>
</dbReference>
<keyword evidence="5" id="KW-0443">Lipid metabolism</keyword>
<dbReference type="AlphaFoldDB" id="A0A3E1R9T2"/>
<organism evidence="6 7">
    <name type="scientific">Rhodoferax lacus</name>
    <dbReference type="NCBI Taxonomy" id="2184758"/>
    <lineage>
        <taxon>Bacteria</taxon>
        <taxon>Pseudomonadati</taxon>
        <taxon>Pseudomonadota</taxon>
        <taxon>Betaproteobacteria</taxon>
        <taxon>Burkholderiales</taxon>
        <taxon>Comamonadaceae</taxon>
        <taxon>Rhodoferax</taxon>
    </lineage>
</organism>
<name>A0A3E1R9T2_9BURK</name>
<comment type="caution">
    <text evidence="6">The sequence shown here is derived from an EMBL/GenBank/DDBJ whole genome shotgun (WGS) entry which is preliminary data.</text>
</comment>
<keyword evidence="3" id="KW-0808">Transferase</keyword>
<dbReference type="OrthoDB" id="9782855at2"/>
<dbReference type="GO" id="GO:0008168">
    <property type="term" value="F:methyltransferase activity"/>
    <property type="evidence" value="ECO:0007669"/>
    <property type="project" value="UniProtKB-KW"/>
</dbReference>
<dbReference type="Pfam" id="PF02353">
    <property type="entry name" value="CMAS"/>
    <property type="match status" value="1"/>
</dbReference>
<evidence type="ECO:0000256" key="4">
    <source>
        <dbReference type="ARBA" id="ARBA00022691"/>
    </source>
</evidence>
<dbReference type="InterPro" id="IPR029063">
    <property type="entry name" value="SAM-dependent_MTases_sf"/>
</dbReference>